<evidence type="ECO:0000313" key="2">
    <source>
        <dbReference type="Proteomes" id="UP000282184"/>
    </source>
</evidence>
<organism evidence="1 2">
    <name type="scientific">Hymenobacter gummosus</name>
    <dbReference type="NCBI Taxonomy" id="1776032"/>
    <lineage>
        <taxon>Bacteria</taxon>
        <taxon>Pseudomonadati</taxon>
        <taxon>Bacteroidota</taxon>
        <taxon>Cytophagia</taxon>
        <taxon>Cytophagales</taxon>
        <taxon>Hymenobacteraceae</taxon>
        <taxon>Hymenobacter</taxon>
    </lineage>
</organism>
<gene>
    <name evidence="1" type="ORF">EJV47_04390</name>
</gene>
<accession>A0A3S0JGA7</accession>
<reference evidence="1 2" key="1">
    <citation type="submission" date="2018-12" db="EMBL/GenBank/DDBJ databases">
        <title>Hymenobacter gummosus sp. nov., isolated from a spring.</title>
        <authorList>
            <person name="Nie L."/>
        </authorList>
    </citation>
    <scope>NUCLEOTIDE SEQUENCE [LARGE SCALE GENOMIC DNA]</scope>
    <source>
        <strain evidence="1 2">KCTC 52166</strain>
    </source>
</reference>
<evidence type="ECO:0000313" key="1">
    <source>
        <dbReference type="EMBL" id="RTQ52270.1"/>
    </source>
</evidence>
<comment type="caution">
    <text evidence="1">The sequence shown here is derived from an EMBL/GenBank/DDBJ whole genome shotgun (WGS) entry which is preliminary data.</text>
</comment>
<dbReference type="AlphaFoldDB" id="A0A3S0JGA7"/>
<keyword evidence="2" id="KW-1185">Reference proteome</keyword>
<proteinExistence type="predicted"/>
<sequence>MKFLGFSLGGQNIDLEWPGGGYADLHNNFNFTALHFEPSQARLRLSWRKSAGEWAKREPWAELHLLFEGVSFLRIKERDPEYPLTEDGCLVNICLTPQNVRDEFENIYFDEDAEPDYDLTLYFQSEWA</sequence>
<dbReference type="Proteomes" id="UP000282184">
    <property type="component" value="Unassembled WGS sequence"/>
</dbReference>
<dbReference type="EMBL" id="RXOF01000002">
    <property type="protein sequence ID" value="RTQ52270.1"/>
    <property type="molecule type" value="Genomic_DNA"/>
</dbReference>
<dbReference type="RefSeq" id="WP_126691927.1">
    <property type="nucleotide sequence ID" value="NZ_RXOF01000002.1"/>
</dbReference>
<name>A0A3S0JGA7_9BACT</name>
<protein>
    <submittedName>
        <fullName evidence="1">Uncharacterized protein</fullName>
    </submittedName>
</protein>
<dbReference type="OrthoDB" id="6400584at2"/>